<dbReference type="InterPro" id="IPR036938">
    <property type="entry name" value="PAP2/HPO_sf"/>
</dbReference>
<dbReference type="Proteomes" id="UP001385499">
    <property type="component" value="Unassembled WGS sequence"/>
</dbReference>
<feature type="transmembrane region" description="Helical" evidence="1">
    <location>
        <begin position="169"/>
        <end position="188"/>
    </location>
</feature>
<accession>A0ABU8TQE1</accession>
<reference evidence="3 4" key="1">
    <citation type="submission" date="2024-02" db="EMBL/GenBank/DDBJ databases">
        <title>Roseibium algae sp. nov., isolated from marine alga (Grateloupia sp.), showing potential in myo-inositol conversion.</title>
        <authorList>
            <person name="Wang Y."/>
        </authorList>
    </citation>
    <scope>NUCLEOTIDE SEQUENCE [LARGE SCALE GENOMIC DNA]</scope>
    <source>
        <strain evidence="3 4">H3510</strain>
    </source>
</reference>
<feature type="transmembrane region" description="Helical" evidence="1">
    <location>
        <begin position="50"/>
        <end position="72"/>
    </location>
</feature>
<proteinExistence type="predicted"/>
<dbReference type="RefSeq" id="WP_340276901.1">
    <property type="nucleotide sequence ID" value="NZ_JBAKIA010000018.1"/>
</dbReference>
<feature type="domain" description="Phosphatidic acid phosphatase type 2/haloperoxidase" evidence="2">
    <location>
        <begin position="87"/>
        <end position="211"/>
    </location>
</feature>
<feature type="transmembrane region" description="Helical" evidence="1">
    <location>
        <begin position="194"/>
        <end position="213"/>
    </location>
</feature>
<comment type="caution">
    <text evidence="3">The sequence shown here is derived from an EMBL/GenBank/DDBJ whole genome shotgun (WGS) entry which is preliminary data.</text>
</comment>
<evidence type="ECO:0000256" key="1">
    <source>
        <dbReference type="SAM" id="Phobius"/>
    </source>
</evidence>
<keyword evidence="1" id="KW-1133">Transmembrane helix</keyword>
<dbReference type="InterPro" id="IPR000326">
    <property type="entry name" value="PAP2/HPO"/>
</dbReference>
<keyword evidence="4" id="KW-1185">Reference proteome</keyword>
<organism evidence="3 4">
    <name type="scientific">Roseibium algae</name>
    <dbReference type="NCBI Taxonomy" id="3123038"/>
    <lineage>
        <taxon>Bacteria</taxon>
        <taxon>Pseudomonadati</taxon>
        <taxon>Pseudomonadota</taxon>
        <taxon>Alphaproteobacteria</taxon>
        <taxon>Hyphomicrobiales</taxon>
        <taxon>Stappiaceae</taxon>
        <taxon>Roseibium</taxon>
    </lineage>
</organism>
<dbReference type="EMBL" id="JBAKIA010000018">
    <property type="protein sequence ID" value="MEJ8476394.1"/>
    <property type="molecule type" value="Genomic_DNA"/>
</dbReference>
<evidence type="ECO:0000313" key="4">
    <source>
        <dbReference type="Proteomes" id="UP001385499"/>
    </source>
</evidence>
<keyword evidence="1" id="KW-0472">Membrane</keyword>
<feature type="transmembrane region" description="Helical" evidence="1">
    <location>
        <begin position="7"/>
        <end position="30"/>
    </location>
</feature>
<gene>
    <name evidence="3" type="ORF">V6575_20075</name>
</gene>
<dbReference type="Gene3D" id="1.20.144.10">
    <property type="entry name" value="Phosphatidic acid phosphatase type 2/haloperoxidase"/>
    <property type="match status" value="1"/>
</dbReference>
<sequence length="260" mass="29486">MTAVAIYLLAVSCFFLIFPSVDLWASGLFYVDDGGFFARNEPFLRRFRHLGPHIVKIIAITCVFVLLAKLLVPGRRPLMPLRKPIFLLTTLILGPGVLVNLILKNNWGRPRPVMVDLFGGDMPYQPVWLPTNWCDTNCSFVSGEASASMWLIAAVFVAPVAWRRPMLAFLLPLGFLLSLNRIAFGGHFLSDTLISWGLTLLVILAVYRFLFVLTPRWAGDRNLDEWFTRKGRLLEVVLQKNGARANAQLRRFFVMFTGRE</sequence>
<dbReference type="Pfam" id="PF01569">
    <property type="entry name" value="PAP2"/>
    <property type="match status" value="1"/>
</dbReference>
<protein>
    <submittedName>
        <fullName evidence="3">Phosphatase PAP2 family protein</fullName>
    </submittedName>
</protein>
<evidence type="ECO:0000259" key="2">
    <source>
        <dbReference type="Pfam" id="PF01569"/>
    </source>
</evidence>
<feature type="transmembrane region" description="Helical" evidence="1">
    <location>
        <begin position="145"/>
        <end position="162"/>
    </location>
</feature>
<keyword evidence="1" id="KW-0812">Transmembrane</keyword>
<evidence type="ECO:0000313" key="3">
    <source>
        <dbReference type="EMBL" id="MEJ8476394.1"/>
    </source>
</evidence>
<dbReference type="SUPFAM" id="SSF48317">
    <property type="entry name" value="Acid phosphatase/Vanadium-dependent haloperoxidase"/>
    <property type="match status" value="1"/>
</dbReference>
<feature type="transmembrane region" description="Helical" evidence="1">
    <location>
        <begin position="84"/>
        <end position="103"/>
    </location>
</feature>
<dbReference type="CDD" id="cd03396">
    <property type="entry name" value="PAP2_like_6"/>
    <property type="match status" value="1"/>
</dbReference>
<name>A0ABU8TQE1_9HYPH</name>